<feature type="region of interest" description="Disordered" evidence="12">
    <location>
        <begin position="578"/>
        <end position="608"/>
    </location>
</feature>
<evidence type="ECO:0000256" key="1">
    <source>
        <dbReference type="ARBA" id="ARBA00002290"/>
    </source>
</evidence>
<evidence type="ECO:0000256" key="8">
    <source>
        <dbReference type="ARBA" id="ARBA00023186"/>
    </source>
</evidence>
<keyword evidence="5 9" id="KW-0547">Nucleotide-binding</keyword>
<dbReference type="EMBL" id="ASWO01000005">
    <property type="protein sequence ID" value="EOT83769.1"/>
    <property type="molecule type" value="Genomic_DNA"/>
</dbReference>
<dbReference type="NCBIfam" id="NF001413">
    <property type="entry name" value="PRK00290.1"/>
    <property type="match status" value="1"/>
</dbReference>
<comment type="induction">
    <text evidence="9">By stress conditions e.g. heat shock.</text>
</comment>
<dbReference type="InterPro" id="IPR013126">
    <property type="entry name" value="Hsp_70_fam"/>
</dbReference>
<evidence type="ECO:0000256" key="7">
    <source>
        <dbReference type="ARBA" id="ARBA00023016"/>
    </source>
</evidence>
<dbReference type="InterPro" id="IPR012725">
    <property type="entry name" value="Chaperone_DnaK"/>
</dbReference>
<dbReference type="Gene3D" id="1.20.1270.10">
    <property type="match status" value="1"/>
</dbReference>
<dbReference type="NCBIfam" id="TIGR02350">
    <property type="entry name" value="prok_dnaK"/>
    <property type="match status" value="1"/>
</dbReference>
<evidence type="ECO:0000256" key="4">
    <source>
        <dbReference type="ARBA" id="ARBA00022553"/>
    </source>
</evidence>
<evidence type="ECO:0000256" key="10">
    <source>
        <dbReference type="RuleBase" id="RU003322"/>
    </source>
</evidence>
<feature type="coiled-coil region" evidence="11">
    <location>
        <begin position="487"/>
        <end position="572"/>
    </location>
</feature>
<evidence type="ECO:0000313" key="14">
    <source>
        <dbReference type="Proteomes" id="UP000015961"/>
    </source>
</evidence>
<dbReference type="FunFam" id="3.90.640.10:FF:000003">
    <property type="entry name" value="Molecular chaperone DnaK"/>
    <property type="match status" value="1"/>
</dbReference>
<dbReference type="Gene3D" id="3.30.420.40">
    <property type="match status" value="2"/>
</dbReference>
<proteinExistence type="evidence at transcript level"/>
<dbReference type="SUPFAM" id="SSF53067">
    <property type="entry name" value="Actin-like ATPase domain"/>
    <property type="match status" value="2"/>
</dbReference>
<dbReference type="Gene3D" id="2.60.34.10">
    <property type="entry name" value="Substrate Binding Domain Of DNAk, Chain A, domain 1"/>
    <property type="match status" value="1"/>
</dbReference>
<dbReference type="PROSITE" id="PS00297">
    <property type="entry name" value="HSP70_1"/>
    <property type="match status" value="1"/>
</dbReference>
<dbReference type="GO" id="GO:0051082">
    <property type="term" value="F:unfolded protein binding"/>
    <property type="evidence" value="ECO:0007669"/>
    <property type="project" value="InterPro"/>
</dbReference>
<dbReference type="PANTHER" id="PTHR19375">
    <property type="entry name" value="HEAT SHOCK PROTEIN 70KDA"/>
    <property type="match status" value="1"/>
</dbReference>
<dbReference type="SUPFAM" id="SSF100934">
    <property type="entry name" value="Heat shock protein 70kD (HSP70), C-terminal subdomain"/>
    <property type="match status" value="1"/>
</dbReference>
<evidence type="ECO:0000256" key="3">
    <source>
        <dbReference type="ARBA" id="ARBA00014415"/>
    </source>
</evidence>
<dbReference type="eggNOG" id="COG0443">
    <property type="taxonomic scope" value="Bacteria"/>
</dbReference>
<dbReference type="PROSITE" id="PS00329">
    <property type="entry name" value="HSP70_2"/>
    <property type="match status" value="1"/>
</dbReference>
<dbReference type="CDD" id="cd10234">
    <property type="entry name" value="ASKHA_NBD_HSP70_DnaK-like"/>
    <property type="match status" value="1"/>
</dbReference>
<keyword evidence="14" id="KW-1185">Reference proteome</keyword>
<dbReference type="Pfam" id="PF00012">
    <property type="entry name" value="HSP70"/>
    <property type="match status" value="1"/>
</dbReference>
<dbReference type="GO" id="GO:0005524">
    <property type="term" value="F:ATP binding"/>
    <property type="evidence" value="ECO:0007669"/>
    <property type="project" value="UniProtKB-UniRule"/>
</dbReference>
<organism evidence="13 14">
    <name type="scientific">Enterococcus sulfureus ATCC 49903</name>
    <dbReference type="NCBI Taxonomy" id="1140003"/>
    <lineage>
        <taxon>Bacteria</taxon>
        <taxon>Bacillati</taxon>
        <taxon>Bacillota</taxon>
        <taxon>Bacilli</taxon>
        <taxon>Lactobacillales</taxon>
        <taxon>Enterococcaceae</taxon>
        <taxon>Enterococcus</taxon>
    </lineage>
</organism>
<dbReference type="PATRIC" id="fig|1140003.3.peg.1143"/>
<dbReference type="RefSeq" id="WP_016185638.1">
    <property type="nucleotide sequence ID" value="NZ_ASWO01000005.1"/>
</dbReference>
<dbReference type="InterPro" id="IPR029047">
    <property type="entry name" value="HSP70_peptide-bd_sf"/>
</dbReference>
<evidence type="ECO:0000313" key="13">
    <source>
        <dbReference type="EMBL" id="EOT83769.1"/>
    </source>
</evidence>
<name>S0NR32_9ENTE</name>
<dbReference type="GO" id="GO:0140662">
    <property type="term" value="F:ATP-dependent protein folding chaperone"/>
    <property type="evidence" value="ECO:0007669"/>
    <property type="project" value="InterPro"/>
</dbReference>
<feature type="compositionally biased region" description="Low complexity" evidence="12">
    <location>
        <begin position="578"/>
        <end position="594"/>
    </location>
</feature>
<dbReference type="STRING" id="1140003.OMY_01186"/>
<feature type="compositionally biased region" description="Acidic residues" evidence="12">
    <location>
        <begin position="595"/>
        <end position="608"/>
    </location>
</feature>
<dbReference type="OrthoDB" id="9766019at2"/>
<dbReference type="HAMAP" id="MF_00332">
    <property type="entry name" value="DnaK"/>
    <property type="match status" value="1"/>
</dbReference>
<evidence type="ECO:0000256" key="6">
    <source>
        <dbReference type="ARBA" id="ARBA00022840"/>
    </source>
</evidence>
<dbReference type="InterPro" id="IPR029048">
    <property type="entry name" value="HSP70_C_sf"/>
</dbReference>
<dbReference type="Gene3D" id="3.90.640.10">
    <property type="entry name" value="Actin, Chain A, domain 4"/>
    <property type="match status" value="1"/>
</dbReference>
<evidence type="ECO:0000256" key="2">
    <source>
        <dbReference type="ARBA" id="ARBA00007381"/>
    </source>
</evidence>
<evidence type="ECO:0000256" key="9">
    <source>
        <dbReference type="HAMAP-Rule" id="MF_00332"/>
    </source>
</evidence>
<dbReference type="PRINTS" id="PR00301">
    <property type="entry name" value="HEATSHOCK70"/>
</dbReference>
<accession>S0NR32</accession>
<reference evidence="13 14" key="1">
    <citation type="submission" date="2013-03" db="EMBL/GenBank/DDBJ databases">
        <title>The Genome Sequence of Enterococcus sulfureus ATCC_49903 (PacBio/Illumina hybrid assembly).</title>
        <authorList>
            <consortium name="The Broad Institute Genomics Platform"/>
            <consortium name="The Broad Institute Genome Sequencing Center for Infectious Disease"/>
            <person name="Earl A."/>
            <person name="Russ C."/>
            <person name="Gilmore M."/>
            <person name="Surin D."/>
            <person name="Walker B."/>
            <person name="Young S."/>
            <person name="Zeng Q."/>
            <person name="Gargeya S."/>
            <person name="Fitzgerald M."/>
            <person name="Haas B."/>
            <person name="Abouelleil A."/>
            <person name="Allen A.W."/>
            <person name="Alvarado L."/>
            <person name="Arachchi H.M."/>
            <person name="Berlin A.M."/>
            <person name="Chapman S.B."/>
            <person name="Gainer-Dewar J."/>
            <person name="Goldberg J."/>
            <person name="Griggs A."/>
            <person name="Gujja S."/>
            <person name="Hansen M."/>
            <person name="Howarth C."/>
            <person name="Imamovic A."/>
            <person name="Ireland A."/>
            <person name="Larimer J."/>
            <person name="McCowan C."/>
            <person name="Murphy C."/>
            <person name="Pearson M."/>
            <person name="Poon T.W."/>
            <person name="Priest M."/>
            <person name="Roberts A."/>
            <person name="Saif S."/>
            <person name="Shea T."/>
            <person name="Sisk P."/>
            <person name="Sykes S."/>
            <person name="Wortman J."/>
            <person name="Nusbaum C."/>
            <person name="Birren B."/>
        </authorList>
    </citation>
    <scope>NUCLEOTIDE SEQUENCE [LARGE SCALE GENOMIC DNA]</scope>
    <source>
        <strain evidence="13 14">ATCC 49903</strain>
    </source>
</reference>
<dbReference type="InterPro" id="IPR043129">
    <property type="entry name" value="ATPase_NBD"/>
</dbReference>
<dbReference type="FunFam" id="1.20.1270.10:FF:000001">
    <property type="entry name" value="Molecular chaperone DnaK"/>
    <property type="match status" value="1"/>
</dbReference>
<sequence length="608" mass="65448">MSKIIGIDLGTTNSAVAVLEGGEAKIITNPEGNRTTPSVVSFKNGEIQVGEVAKRQAVTNPNTISSIKRYMGEPGYKVEVEGKNYTPQEISAMILQYIKGFAEDYLGEKVEKAVITVPAYFNDAQRQATKDAGKIAGLEVERIVNEPTAAALAYGLDKTDKDEKILVFDLGGGTFDVSVLELGDGVFDVLSTAGDNLLGGDDFDNKIIDHMVEVFKKENGIDLSKDKMAVQRLKDAAEKAKKDLSGVSSTQISLPFITAGEAGPLHLEMTLTRAKFDEITADLVERTKGPVRQALKDAGLSQSDIDEVILVGGSTRIPAVVEAVRKETGKEPNKSVNPDEVVAMGAAIQGGVITGDVKDVVLLDVTPLSLGIETMGGVFTKLIDRNTTIPTSKSQVFSTAADNQPAVDIHVLQGERPMAADNKTLGRFQLTDIPAAPRGIPQIEVTFDIDKNGIVNVSAKDLGTQKEQTITIKSSSGLSDDEIERMVKDAEANAEADKARKEEVDLRNEVDALLFTVDKTTKELEGKVEEEELKKAEEARDELKAAVEANDIEAMKTKRDALNEIVQNLTVKLYEQAAQQQAQADPNAAQSGADDVVDADFEEVDDNK</sequence>
<protein>
    <recommendedName>
        <fullName evidence="3 9">Chaperone protein DnaK</fullName>
    </recommendedName>
    <alternativeName>
        <fullName evidence="9">HSP70</fullName>
    </alternativeName>
    <alternativeName>
        <fullName evidence="9">Heat shock 70 kDa protein</fullName>
    </alternativeName>
    <alternativeName>
        <fullName evidence="9">Heat shock protein 70</fullName>
    </alternativeName>
</protein>
<dbReference type="Proteomes" id="UP000015961">
    <property type="component" value="Unassembled WGS sequence"/>
</dbReference>
<evidence type="ECO:0000256" key="11">
    <source>
        <dbReference type="SAM" id="Coils"/>
    </source>
</evidence>
<dbReference type="FunFam" id="2.60.34.10:FF:000014">
    <property type="entry name" value="Chaperone protein DnaK HSP70"/>
    <property type="match status" value="1"/>
</dbReference>
<keyword evidence="11" id="KW-0175">Coiled coil</keyword>
<gene>
    <name evidence="9" type="primary">dnaK</name>
    <name evidence="13" type="ORF">I573_01494</name>
</gene>
<keyword evidence="6 9" id="KW-0067">ATP-binding</keyword>
<dbReference type="FunFam" id="3.30.420.40:FF:000071">
    <property type="entry name" value="Molecular chaperone DnaK"/>
    <property type="match status" value="1"/>
</dbReference>
<comment type="similarity">
    <text evidence="2 9 10">Belongs to the heat shock protein 70 family.</text>
</comment>
<dbReference type="SUPFAM" id="SSF100920">
    <property type="entry name" value="Heat shock protein 70kD (HSP70), peptide-binding domain"/>
    <property type="match status" value="1"/>
</dbReference>
<keyword evidence="8 9" id="KW-0143">Chaperone</keyword>
<evidence type="ECO:0000256" key="12">
    <source>
        <dbReference type="SAM" id="MobiDB-lite"/>
    </source>
</evidence>
<comment type="function">
    <text evidence="1 9">Acts as a chaperone.</text>
</comment>
<feature type="modified residue" description="Phosphothreonine; by autocatalysis" evidence="9">
    <location>
        <position position="174"/>
    </location>
</feature>
<dbReference type="PROSITE" id="PS01036">
    <property type="entry name" value="HSP70_3"/>
    <property type="match status" value="1"/>
</dbReference>
<comment type="caution">
    <text evidence="13">The sequence shown here is derived from an EMBL/GenBank/DDBJ whole genome shotgun (WGS) entry which is preliminary data.</text>
</comment>
<dbReference type="AlphaFoldDB" id="S0NR32"/>
<dbReference type="InterPro" id="IPR018181">
    <property type="entry name" value="Heat_shock_70_CS"/>
</dbReference>
<keyword evidence="7 9" id="KW-0346">Stress response</keyword>
<evidence type="ECO:0000256" key="5">
    <source>
        <dbReference type="ARBA" id="ARBA00022741"/>
    </source>
</evidence>
<keyword evidence="4 9" id="KW-0597">Phosphoprotein</keyword>